<dbReference type="Gene3D" id="3.40.50.300">
    <property type="entry name" value="P-loop containing nucleotide triphosphate hydrolases"/>
    <property type="match status" value="1"/>
</dbReference>
<dbReference type="InterPro" id="IPR005225">
    <property type="entry name" value="Small_GTP-bd"/>
</dbReference>
<dbReference type="AlphaFoldDB" id="A0A8T0DEU1"/>
<dbReference type="InterPro" id="IPR023798">
    <property type="entry name" value="Ribosomal_uS7_dom"/>
</dbReference>
<dbReference type="EMBL" id="JTDF01006828">
    <property type="protein sequence ID" value="KAF8565398.1"/>
    <property type="molecule type" value="Genomic_DNA"/>
</dbReference>
<keyword evidence="10" id="KW-1185">Reference proteome</keyword>
<dbReference type="CDD" id="cd16262">
    <property type="entry name" value="EFG_III"/>
    <property type="match status" value="1"/>
</dbReference>
<dbReference type="Proteomes" id="UP000699462">
    <property type="component" value="Unassembled WGS sequence"/>
</dbReference>
<organism evidence="9 10">
    <name type="scientific">Paragonimus westermani</name>
    <dbReference type="NCBI Taxonomy" id="34504"/>
    <lineage>
        <taxon>Eukaryota</taxon>
        <taxon>Metazoa</taxon>
        <taxon>Spiralia</taxon>
        <taxon>Lophotrochozoa</taxon>
        <taxon>Platyhelminthes</taxon>
        <taxon>Trematoda</taxon>
        <taxon>Digenea</taxon>
        <taxon>Plagiorchiida</taxon>
        <taxon>Troglotremata</taxon>
        <taxon>Troglotrematidae</taxon>
        <taxon>Paragonimus</taxon>
    </lineage>
</organism>
<dbReference type="PROSITE" id="PS00301">
    <property type="entry name" value="G_TR_1"/>
    <property type="match status" value="1"/>
</dbReference>
<dbReference type="CDD" id="cd03713">
    <property type="entry name" value="EFG_mtEFG_C"/>
    <property type="match status" value="1"/>
</dbReference>
<dbReference type="InterPro" id="IPR000640">
    <property type="entry name" value="EFG_V-like"/>
</dbReference>
<dbReference type="PANTHER" id="PTHR43261">
    <property type="entry name" value="TRANSLATION ELONGATION FACTOR G-RELATED"/>
    <property type="match status" value="1"/>
</dbReference>
<proteinExistence type="inferred from homology"/>
<sequence>MTTLFRRFLVLARHANYVFLQPSRSAVYHYALKPKLLRLDEEVAPEEERLFKPVAPADKWEHTSSNYDSLVARITGIMTERGEREKARDIMRRTLREIKLLQLQKYKVAPNDEKNKIILNPIALIHEAVQNCTPLLVLHSVVRGGILYKLKFKCLLQSSVHTSAPGLYHVTELQSHLAETFLHRGPHRYGPSRLLSTRTDSRPIHPPVSSVHVDEGLTSKLIRNVGLIAHIDAGKTTTTERMLYLARRTHSLGEVDRGDTVTDYLPEERERGISIISAAACLTWKQHTLHLIDTPGHVDFTMEVERSLSVLDGALVIIDGTEGVQAQTRTVWHQADRYNLPRLVFVNKMDRDAADLNRSLASLSSQLASSTRYVPIQWPVFDTCLSLSQQKADHIGKIVKSHKNRPRFIGLVDLTTMELKDWSKCVSPDDTPNITGVLHSDRQSDLRLLPNSMRLVLEARLRLMCQLAEVDDEFAERFLGLDDAEVLLPVDLVQATLKRATHSGKVVPVLLGSSRQSIGIQPVLDAIVDYLPDPTQRPFPTPVCQLIQWIKSYPSHKPSVHSTAGHPNNCVNTDPSVLLVFKICFDPHRGPLSLVRVYSGSVRRDCLLTNWSHHQPNPAAEKVQAVFQLTGEHHELVDSAGPGSIVALTGLESTRSGDLLGSPVSSRSKFSSDESDDSRIWSDESVSLFPELTKCEPVVYAAIEPANLSSIRNLEYAVACMQREDPSFVAKLDEETGQWSVGGMGDLHLEVIHSRLQREYKVDARLGSLVIAYKECPMVNPSTEVIGFGRYVGTVDGTKKGFLASVSIQPSDQIKPQIHFQRTWLHSRDSGPSDAIQAGRVQNSVRQACLAALDVGGPLLRSPVARVSVCVHRLAIGRPDCIPDCPRSLSDLDELPSLTKLPSSQVASAAILALTKSAVTTAVMDAITRLPNWRLMEPMMVVELRLPANTGGKVDSLSQFLGDLSSRRAEIVAVDTTEEVSCNSGYHTIRALAPLAELVGYSATVRSMSSGRANLHLRLTEYRPVSVEHQTSLLSRLRWSPSAQT</sequence>
<evidence type="ECO:0000256" key="1">
    <source>
        <dbReference type="ARBA" id="ARBA00007151"/>
    </source>
</evidence>
<dbReference type="InterPro" id="IPR031157">
    <property type="entry name" value="G_TR_CS"/>
</dbReference>
<keyword evidence="5" id="KW-0496">Mitochondrion</keyword>
<dbReference type="GO" id="GO:0003924">
    <property type="term" value="F:GTPase activity"/>
    <property type="evidence" value="ECO:0007669"/>
    <property type="project" value="InterPro"/>
</dbReference>
<dbReference type="Gene3D" id="1.10.455.10">
    <property type="entry name" value="Ribosomal protein S7 domain"/>
    <property type="match status" value="1"/>
</dbReference>
<keyword evidence="4" id="KW-0689">Ribosomal protein</keyword>
<evidence type="ECO:0000256" key="7">
    <source>
        <dbReference type="ARBA" id="ARBA00023274"/>
    </source>
</evidence>
<dbReference type="GO" id="GO:0005525">
    <property type="term" value="F:GTP binding"/>
    <property type="evidence" value="ECO:0007669"/>
    <property type="project" value="UniProtKB-KW"/>
</dbReference>
<dbReference type="SUPFAM" id="SSF50447">
    <property type="entry name" value="Translation proteins"/>
    <property type="match status" value="1"/>
</dbReference>
<dbReference type="GO" id="GO:0005840">
    <property type="term" value="C:ribosome"/>
    <property type="evidence" value="ECO:0007669"/>
    <property type="project" value="UniProtKB-KW"/>
</dbReference>
<evidence type="ECO:0000259" key="8">
    <source>
        <dbReference type="PROSITE" id="PS51722"/>
    </source>
</evidence>
<comment type="caution">
    <text evidence="9">The sequence shown here is derived from an EMBL/GenBank/DDBJ whole genome shotgun (WGS) entry which is preliminary data.</text>
</comment>
<dbReference type="SUPFAM" id="SSF52540">
    <property type="entry name" value="P-loop containing nucleoside triphosphate hydrolases"/>
    <property type="match status" value="1"/>
</dbReference>
<dbReference type="FunFam" id="3.40.50.300:FF:000514">
    <property type="entry name" value="Ribosome-releasing factor 2, mitochondrial"/>
    <property type="match status" value="1"/>
</dbReference>
<accession>A0A8T0DEU1</accession>
<dbReference type="Gene3D" id="2.40.30.10">
    <property type="entry name" value="Translation factors"/>
    <property type="match status" value="1"/>
</dbReference>
<dbReference type="Gene3D" id="3.30.70.240">
    <property type="match status" value="1"/>
</dbReference>
<evidence type="ECO:0000313" key="10">
    <source>
        <dbReference type="Proteomes" id="UP000699462"/>
    </source>
</evidence>
<dbReference type="Gene3D" id="3.30.70.870">
    <property type="entry name" value="Elongation Factor G (Translational Gtpase), domain 3"/>
    <property type="match status" value="1"/>
</dbReference>
<dbReference type="PROSITE" id="PS51722">
    <property type="entry name" value="G_TR_2"/>
    <property type="match status" value="1"/>
</dbReference>
<feature type="domain" description="Tr-type G" evidence="8">
    <location>
        <begin position="220"/>
        <end position="535"/>
    </location>
</feature>
<dbReference type="PRINTS" id="PR00315">
    <property type="entry name" value="ELONGATNFCT"/>
</dbReference>
<dbReference type="Pfam" id="PF22042">
    <property type="entry name" value="EF-G_D2"/>
    <property type="match status" value="1"/>
</dbReference>
<dbReference type="PANTHER" id="PTHR43261:SF1">
    <property type="entry name" value="RIBOSOME-RELEASING FACTOR 2, MITOCHONDRIAL"/>
    <property type="match status" value="1"/>
</dbReference>
<dbReference type="InterPro" id="IPR027417">
    <property type="entry name" value="P-loop_NTPase"/>
</dbReference>
<evidence type="ECO:0000256" key="4">
    <source>
        <dbReference type="ARBA" id="ARBA00022980"/>
    </source>
</evidence>
<comment type="similarity">
    <text evidence="1">Belongs to the universal ribosomal protein uS7 family.</text>
</comment>
<evidence type="ECO:0000256" key="6">
    <source>
        <dbReference type="ARBA" id="ARBA00023134"/>
    </source>
</evidence>
<dbReference type="InterPro" id="IPR009000">
    <property type="entry name" value="Transl_B-barrel_sf"/>
</dbReference>
<dbReference type="NCBIfam" id="TIGR00231">
    <property type="entry name" value="small_GTP"/>
    <property type="match status" value="1"/>
</dbReference>
<dbReference type="Pfam" id="PF00009">
    <property type="entry name" value="GTP_EFTU"/>
    <property type="match status" value="1"/>
</dbReference>
<dbReference type="Pfam" id="PF14492">
    <property type="entry name" value="EFG_III"/>
    <property type="match status" value="1"/>
</dbReference>
<evidence type="ECO:0000256" key="5">
    <source>
        <dbReference type="ARBA" id="ARBA00023128"/>
    </source>
</evidence>
<gene>
    <name evidence="9" type="ORF">P879_05240</name>
</gene>
<dbReference type="InterPro" id="IPR035649">
    <property type="entry name" value="EFG_V"/>
</dbReference>
<reference evidence="9 10" key="1">
    <citation type="submission" date="2019-07" db="EMBL/GenBank/DDBJ databases">
        <title>Annotation for the trematode Paragonimus westermani.</title>
        <authorList>
            <person name="Choi Y.-J."/>
        </authorList>
    </citation>
    <scope>NUCLEOTIDE SEQUENCE [LARGE SCALE GENOMIC DNA]</scope>
    <source>
        <strain evidence="9">180907_Pwestermani</strain>
    </source>
</reference>
<evidence type="ECO:0000256" key="2">
    <source>
        <dbReference type="ARBA" id="ARBA00022741"/>
    </source>
</evidence>
<dbReference type="InterPro" id="IPR041095">
    <property type="entry name" value="EFG_II"/>
</dbReference>
<dbReference type="GO" id="GO:0005759">
    <property type="term" value="C:mitochondrial matrix"/>
    <property type="evidence" value="ECO:0007669"/>
    <property type="project" value="UniProtKB-ARBA"/>
</dbReference>
<dbReference type="InterPro" id="IPR053905">
    <property type="entry name" value="EF-G-like_DII"/>
</dbReference>
<keyword evidence="2" id="KW-0547">Nucleotide-binding</keyword>
<name>A0A8T0DEU1_9TREM</name>
<dbReference type="SUPFAM" id="SSF54980">
    <property type="entry name" value="EF-G C-terminal domain-like"/>
    <property type="match status" value="2"/>
</dbReference>
<dbReference type="Pfam" id="PF00177">
    <property type="entry name" value="Ribosomal_S7"/>
    <property type="match status" value="1"/>
</dbReference>
<dbReference type="OrthoDB" id="198619at2759"/>
<dbReference type="GO" id="GO:0032790">
    <property type="term" value="P:ribosome disassembly"/>
    <property type="evidence" value="ECO:0007669"/>
    <property type="project" value="TreeGrafter"/>
</dbReference>
<dbReference type="GO" id="GO:0032543">
    <property type="term" value="P:mitochondrial translation"/>
    <property type="evidence" value="ECO:0007669"/>
    <property type="project" value="TreeGrafter"/>
</dbReference>
<dbReference type="InterPro" id="IPR036823">
    <property type="entry name" value="Ribosomal_uS7_dom_sf"/>
</dbReference>
<keyword evidence="7" id="KW-0687">Ribonucleoprotein</keyword>
<dbReference type="InterPro" id="IPR009022">
    <property type="entry name" value="EFG_III"/>
</dbReference>
<evidence type="ECO:0000313" key="9">
    <source>
        <dbReference type="EMBL" id="KAF8565398.1"/>
    </source>
</evidence>
<protein>
    <recommendedName>
        <fullName evidence="8">Tr-type G domain-containing protein</fullName>
    </recommendedName>
</protein>
<keyword evidence="3" id="KW-0648">Protein biosynthesis</keyword>
<evidence type="ECO:0000256" key="3">
    <source>
        <dbReference type="ARBA" id="ARBA00022917"/>
    </source>
</evidence>
<dbReference type="SMART" id="SM00838">
    <property type="entry name" value="EFG_C"/>
    <property type="match status" value="1"/>
</dbReference>
<dbReference type="Pfam" id="PF00679">
    <property type="entry name" value="EFG_C"/>
    <property type="match status" value="1"/>
</dbReference>
<dbReference type="InterPro" id="IPR035647">
    <property type="entry name" value="EFG_III/V"/>
</dbReference>
<keyword evidence="6" id="KW-0342">GTP-binding</keyword>
<dbReference type="InterPro" id="IPR000795">
    <property type="entry name" value="T_Tr_GTP-bd_dom"/>
</dbReference>
<dbReference type="GO" id="GO:1990904">
    <property type="term" value="C:ribonucleoprotein complex"/>
    <property type="evidence" value="ECO:0007669"/>
    <property type="project" value="UniProtKB-KW"/>
</dbReference>
<dbReference type="SUPFAM" id="SSF47973">
    <property type="entry name" value="Ribosomal protein S7"/>
    <property type="match status" value="1"/>
</dbReference>